<comment type="caution">
    <text evidence="2">The sequence shown here is derived from an EMBL/GenBank/DDBJ whole genome shotgun (WGS) entry which is preliminary data.</text>
</comment>
<organism evidence="2 3">
    <name type="scientific">Peribacillus saganii</name>
    <dbReference type="NCBI Taxonomy" id="2303992"/>
    <lineage>
        <taxon>Bacteria</taxon>
        <taxon>Bacillati</taxon>
        <taxon>Bacillota</taxon>
        <taxon>Bacilli</taxon>
        <taxon>Bacillales</taxon>
        <taxon>Bacillaceae</taxon>
        <taxon>Peribacillus</taxon>
    </lineage>
</organism>
<dbReference type="Proteomes" id="UP000264541">
    <property type="component" value="Unassembled WGS sequence"/>
</dbReference>
<proteinExistence type="predicted"/>
<evidence type="ECO:0000256" key="1">
    <source>
        <dbReference type="SAM" id="MobiDB-lite"/>
    </source>
</evidence>
<protein>
    <recommendedName>
        <fullName evidence="4">Lipoprotein</fullName>
    </recommendedName>
</protein>
<sequence>MIKRMIAIGMVALITAGCGHVGEESREPLAVEPLEKPVEKQPEVVAKKVEETPKEPEKLPISDFAKETAVKFFKETDGVKDASIEVKGDRIILNFAAAINDDAHAKSLGDSFIRTLSSNVDGSSPTKDYYGELFDGYHVEVYAKNEAGATVMEGFKTKQNKSVATTSWTAKKTVQPAPAPATSTATEPVANNSDGFLMSGENGFLAEDVIVGLGDSKQNLDDVIKFAVANNREELAAMILEGRAIVAQKGTPITLLEQGVLSGKIKIKDSGAIGWVPAEYLSETK</sequence>
<evidence type="ECO:0000313" key="2">
    <source>
        <dbReference type="EMBL" id="RFU71008.1"/>
    </source>
</evidence>
<name>A0A372LS48_9BACI</name>
<evidence type="ECO:0008006" key="4">
    <source>
        <dbReference type="Google" id="ProtNLM"/>
    </source>
</evidence>
<dbReference type="AlphaFoldDB" id="A0A372LS48"/>
<dbReference type="OrthoDB" id="2991510at2"/>
<dbReference type="PROSITE" id="PS51257">
    <property type="entry name" value="PROKAR_LIPOPROTEIN"/>
    <property type="match status" value="1"/>
</dbReference>
<evidence type="ECO:0000313" key="3">
    <source>
        <dbReference type="Proteomes" id="UP000264541"/>
    </source>
</evidence>
<accession>A0A372LS48</accession>
<keyword evidence="3" id="KW-1185">Reference proteome</keyword>
<dbReference type="EMBL" id="QVTE01000008">
    <property type="protein sequence ID" value="RFU71008.1"/>
    <property type="molecule type" value="Genomic_DNA"/>
</dbReference>
<gene>
    <name evidence="2" type="ORF">D0469_03450</name>
</gene>
<reference evidence="2 3" key="1">
    <citation type="submission" date="2018-08" db="EMBL/GenBank/DDBJ databases">
        <title>Bacillus chawlae sp. nov., Bacillus glennii sp. nov., and Bacillus saganii sp. nov. Isolated from the Vehicle Assembly Building at Kennedy Space Center where the Viking Spacecraft were Assembled.</title>
        <authorList>
            <person name="Seuylemezian A."/>
            <person name="Vaishampayan P."/>
        </authorList>
    </citation>
    <scope>NUCLEOTIDE SEQUENCE [LARGE SCALE GENOMIC DNA]</scope>
    <source>
        <strain evidence="2 3">V47-23a</strain>
    </source>
</reference>
<feature type="region of interest" description="Disordered" evidence="1">
    <location>
        <begin position="28"/>
        <end position="52"/>
    </location>
</feature>
<dbReference type="RefSeq" id="WP_117325235.1">
    <property type="nucleotide sequence ID" value="NZ_QVTE01000008.1"/>
</dbReference>